<dbReference type="AlphaFoldDB" id="L8GLM3"/>
<dbReference type="KEGG" id="acan:ACA1_365700"/>
<feature type="chain" id="PRO_5003990192" evidence="1">
    <location>
        <begin position="29"/>
        <end position="233"/>
    </location>
</feature>
<dbReference type="GeneID" id="14914496"/>
<sequence length="233" mass="26251">MVAGANFTKWALVAVVLVVLGAVAPSSGSGIKLPFRFPQDPIFTFMPAGPEGEYRFRLSANATVCVGNMVYGAKQIYSYSYWVKTTYTGCEPSCEARVINMFNGDIPDNVSISLPTEDCDWTEVVANLSARNDFKHGRENKYALAFCCEADDDEPEFFFRKTNHVSRGASQPKFDTLVECEDYDCEVEREEEPLHMTVDYQSGRRRGEPKHLRNRVQLVPTLIPVPNKRSKKN</sequence>
<keyword evidence="3" id="KW-1185">Reference proteome</keyword>
<accession>L8GLM3</accession>
<evidence type="ECO:0000313" key="2">
    <source>
        <dbReference type="EMBL" id="ELR13980.1"/>
    </source>
</evidence>
<evidence type="ECO:0000256" key="1">
    <source>
        <dbReference type="SAM" id="SignalP"/>
    </source>
</evidence>
<keyword evidence="1" id="KW-0732">Signal</keyword>
<dbReference type="EMBL" id="KB008073">
    <property type="protein sequence ID" value="ELR13980.1"/>
    <property type="molecule type" value="Genomic_DNA"/>
</dbReference>
<feature type="signal peptide" evidence="1">
    <location>
        <begin position="1"/>
        <end position="28"/>
    </location>
</feature>
<dbReference type="Proteomes" id="UP000011083">
    <property type="component" value="Unassembled WGS sequence"/>
</dbReference>
<name>L8GLM3_ACACF</name>
<organism evidence="2 3">
    <name type="scientific">Acanthamoeba castellanii (strain ATCC 30010 / Neff)</name>
    <dbReference type="NCBI Taxonomy" id="1257118"/>
    <lineage>
        <taxon>Eukaryota</taxon>
        <taxon>Amoebozoa</taxon>
        <taxon>Discosea</taxon>
        <taxon>Longamoebia</taxon>
        <taxon>Centramoebida</taxon>
        <taxon>Acanthamoebidae</taxon>
        <taxon>Acanthamoeba</taxon>
    </lineage>
</organism>
<proteinExistence type="predicted"/>
<protein>
    <submittedName>
        <fullName evidence="2">Uncharacterized protein</fullName>
    </submittedName>
</protein>
<gene>
    <name evidence="2" type="ORF">ACA1_365700</name>
</gene>
<dbReference type="RefSeq" id="XP_004335993.1">
    <property type="nucleotide sequence ID" value="XM_004335945.1"/>
</dbReference>
<dbReference type="VEuPathDB" id="AmoebaDB:ACA1_365700"/>
<reference evidence="2 3" key="1">
    <citation type="journal article" date="2013" name="Genome Biol.">
        <title>Genome of Acanthamoeba castellanii highlights extensive lateral gene transfer and early evolution of tyrosine kinase signaling.</title>
        <authorList>
            <person name="Clarke M."/>
            <person name="Lohan A.J."/>
            <person name="Liu B."/>
            <person name="Lagkouvardos I."/>
            <person name="Roy S."/>
            <person name="Zafar N."/>
            <person name="Bertelli C."/>
            <person name="Schilde C."/>
            <person name="Kianianmomeni A."/>
            <person name="Burglin T.R."/>
            <person name="Frech C."/>
            <person name="Turcotte B."/>
            <person name="Kopec K.O."/>
            <person name="Synnott J.M."/>
            <person name="Choo C."/>
            <person name="Paponov I."/>
            <person name="Finkler A."/>
            <person name="Soon Heng Tan C."/>
            <person name="Hutchins A.P."/>
            <person name="Weinmeier T."/>
            <person name="Rattei T."/>
            <person name="Chu J.S."/>
            <person name="Gimenez G."/>
            <person name="Irimia M."/>
            <person name="Rigden D.J."/>
            <person name="Fitzpatrick D.A."/>
            <person name="Lorenzo-Morales J."/>
            <person name="Bateman A."/>
            <person name="Chiu C.H."/>
            <person name="Tang P."/>
            <person name="Hegemann P."/>
            <person name="Fromm H."/>
            <person name="Raoult D."/>
            <person name="Greub G."/>
            <person name="Miranda-Saavedra D."/>
            <person name="Chen N."/>
            <person name="Nash P."/>
            <person name="Ginger M.L."/>
            <person name="Horn M."/>
            <person name="Schaap P."/>
            <person name="Caler L."/>
            <person name="Loftus B."/>
        </authorList>
    </citation>
    <scope>NUCLEOTIDE SEQUENCE [LARGE SCALE GENOMIC DNA]</scope>
    <source>
        <strain evidence="2 3">Neff</strain>
    </source>
</reference>
<evidence type="ECO:0000313" key="3">
    <source>
        <dbReference type="Proteomes" id="UP000011083"/>
    </source>
</evidence>